<dbReference type="Proteomes" id="UP000184035">
    <property type="component" value="Unassembled WGS sequence"/>
</dbReference>
<organism evidence="1 2">
    <name type="scientific">Clostridium fallax</name>
    <dbReference type="NCBI Taxonomy" id="1533"/>
    <lineage>
        <taxon>Bacteria</taxon>
        <taxon>Bacillati</taxon>
        <taxon>Bacillota</taxon>
        <taxon>Clostridia</taxon>
        <taxon>Eubacteriales</taxon>
        <taxon>Clostridiaceae</taxon>
        <taxon>Clostridium</taxon>
    </lineage>
</organism>
<sequence length="61" mass="7130">MISEEDENLKSPLFNLNMRCIEITINYGTRSLNNVFNLNMRCIEIAKKCFNEIQNMSLTLT</sequence>
<reference evidence="1 2" key="1">
    <citation type="submission" date="2016-11" db="EMBL/GenBank/DDBJ databases">
        <authorList>
            <person name="Jaros S."/>
            <person name="Januszkiewicz K."/>
            <person name="Wedrychowicz H."/>
        </authorList>
    </citation>
    <scope>NUCLEOTIDE SEQUENCE [LARGE SCALE GENOMIC DNA]</scope>
    <source>
        <strain evidence="1 2">DSM 2631</strain>
    </source>
</reference>
<evidence type="ECO:0000313" key="1">
    <source>
        <dbReference type="EMBL" id="SHE98946.1"/>
    </source>
</evidence>
<proteinExistence type="predicted"/>
<name>A0A1M4Y031_9CLOT</name>
<protein>
    <submittedName>
        <fullName evidence="1">Uncharacterized protein</fullName>
    </submittedName>
</protein>
<dbReference type="AlphaFoldDB" id="A0A1M4Y031"/>
<keyword evidence="2" id="KW-1185">Reference proteome</keyword>
<accession>A0A1M4Y031</accession>
<gene>
    <name evidence="1" type="ORF">SAMN05443638_12233</name>
</gene>
<evidence type="ECO:0000313" key="2">
    <source>
        <dbReference type="Proteomes" id="UP000184035"/>
    </source>
</evidence>
<dbReference type="EMBL" id="FQVM01000022">
    <property type="protein sequence ID" value="SHE98946.1"/>
    <property type="molecule type" value="Genomic_DNA"/>
</dbReference>